<evidence type="ECO:0000256" key="7">
    <source>
        <dbReference type="PIRSR" id="PIRSR602137-50"/>
    </source>
</evidence>
<evidence type="ECO:0000256" key="8">
    <source>
        <dbReference type="RuleBase" id="RU361140"/>
    </source>
</evidence>
<feature type="signal peptide" evidence="9">
    <location>
        <begin position="1"/>
        <end position="17"/>
    </location>
</feature>
<feature type="active site" description="Acyl-ester intermediate" evidence="7">
    <location>
        <position position="65"/>
    </location>
</feature>
<evidence type="ECO:0000256" key="1">
    <source>
        <dbReference type="ARBA" id="ARBA00001526"/>
    </source>
</evidence>
<dbReference type="SUPFAM" id="SSF56601">
    <property type="entry name" value="beta-lactamase/transpeptidase-like"/>
    <property type="match status" value="1"/>
</dbReference>
<dbReference type="InterPro" id="IPR001460">
    <property type="entry name" value="PCN-bd_Tpept"/>
</dbReference>
<dbReference type="OrthoDB" id="9762883at2"/>
<dbReference type="Proteomes" id="UP000199371">
    <property type="component" value="Unassembled WGS sequence"/>
</dbReference>
<feature type="chain" id="PRO_5011468171" description="Beta-lactamase" evidence="9">
    <location>
        <begin position="18"/>
        <end position="259"/>
    </location>
</feature>
<evidence type="ECO:0000256" key="9">
    <source>
        <dbReference type="SAM" id="SignalP"/>
    </source>
</evidence>
<protein>
    <recommendedName>
        <fullName evidence="3 8">Beta-lactamase</fullName>
        <ecNumber evidence="3 8">3.5.2.6</ecNumber>
    </recommendedName>
</protein>
<dbReference type="GO" id="GO:0008658">
    <property type="term" value="F:penicillin binding"/>
    <property type="evidence" value="ECO:0007669"/>
    <property type="project" value="InterPro"/>
</dbReference>
<evidence type="ECO:0000256" key="4">
    <source>
        <dbReference type="ARBA" id="ARBA00022729"/>
    </source>
</evidence>
<dbReference type="AlphaFoldDB" id="A0A1H6JWG3"/>
<feature type="domain" description="Penicillin-binding protein transpeptidase" evidence="10">
    <location>
        <begin position="55"/>
        <end position="243"/>
    </location>
</feature>
<gene>
    <name evidence="11" type="ORF">SAMN05660691_00585</name>
</gene>
<reference evidence="12" key="1">
    <citation type="submission" date="2016-10" db="EMBL/GenBank/DDBJ databases">
        <authorList>
            <person name="Varghese N."/>
            <person name="Submissions S."/>
        </authorList>
    </citation>
    <scope>NUCLEOTIDE SEQUENCE [LARGE SCALE GENOMIC DNA]</scope>
    <source>
        <strain evidence="12">DSM 17616</strain>
    </source>
</reference>
<dbReference type="GO" id="GO:0046677">
    <property type="term" value="P:response to antibiotic"/>
    <property type="evidence" value="ECO:0007669"/>
    <property type="project" value="UniProtKB-UniRule"/>
</dbReference>
<dbReference type="EMBL" id="FNXF01000002">
    <property type="protein sequence ID" value="SEH64359.1"/>
    <property type="molecule type" value="Genomic_DNA"/>
</dbReference>
<comment type="catalytic activity">
    <reaction evidence="1 8">
        <text>a beta-lactam + H2O = a substituted beta-amino acid</text>
        <dbReference type="Rhea" id="RHEA:20401"/>
        <dbReference type="ChEBI" id="CHEBI:15377"/>
        <dbReference type="ChEBI" id="CHEBI:35627"/>
        <dbReference type="ChEBI" id="CHEBI:140347"/>
        <dbReference type="EC" id="3.5.2.6"/>
    </reaction>
</comment>
<dbReference type="PROSITE" id="PS00337">
    <property type="entry name" value="BETA_LACTAMASE_D"/>
    <property type="match status" value="1"/>
</dbReference>
<organism evidence="11 12">
    <name type="scientific">Rheinheimera pacifica</name>
    <dbReference type="NCBI Taxonomy" id="173990"/>
    <lineage>
        <taxon>Bacteria</taxon>
        <taxon>Pseudomonadati</taxon>
        <taxon>Pseudomonadota</taxon>
        <taxon>Gammaproteobacteria</taxon>
        <taxon>Chromatiales</taxon>
        <taxon>Chromatiaceae</taxon>
        <taxon>Rheinheimera</taxon>
    </lineage>
</organism>
<keyword evidence="4 9" id="KW-0732">Signal</keyword>
<evidence type="ECO:0000256" key="6">
    <source>
        <dbReference type="ARBA" id="ARBA00023251"/>
    </source>
</evidence>
<dbReference type="Gene3D" id="3.40.710.10">
    <property type="entry name" value="DD-peptidase/beta-lactamase superfamily"/>
    <property type="match status" value="1"/>
</dbReference>
<keyword evidence="12" id="KW-1185">Reference proteome</keyword>
<dbReference type="Pfam" id="PF00905">
    <property type="entry name" value="Transpeptidase"/>
    <property type="match status" value="1"/>
</dbReference>
<dbReference type="RefSeq" id="WP_092790051.1">
    <property type="nucleotide sequence ID" value="NZ_DASWWU010000009.1"/>
</dbReference>
<comment type="similarity">
    <text evidence="2 8">Belongs to the class-D beta-lactamase family.</text>
</comment>
<dbReference type="GO" id="GO:0008800">
    <property type="term" value="F:beta-lactamase activity"/>
    <property type="evidence" value="ECO:0007669"/>
    <property type="project" value="UniProtKB-UniRule"/>
</dbReference>
<sequence length="259" mass="28705">MKSLFAILLLVTLPGFASDWRDNSEIEALFTQAGIAGTFVLYDVDADQFIGYNQTRGKTRFIPASTFKIPNSLIGLAVGSVKNVDDILPYGGQPQPFAAWEKDMALRDAITVSNVPVYQELARRTGLERMREYVSAFDFGNADIGVTVDTFWLQGPLKISAAEQTLFLAKLAKNQLPLPKHIQQNVREIILLEQGENWQLYGKTGWENVPGPGVGWWVGWVQKEGRIYTFALNLDIKNASDAGKRVTLGKASLELLGLL</sequence>
<evidence type="ECO:0000259" key="10">
    <source>
        <dbReference type="Pfam" id="PF00905"/>
    </source>
</evidence>
<evidence type="ECO:0000256" key="2">
    <source>
        <dbReference type="ARBA" id="ARBA00007898"/>
    </source>
</evidence>
<feature type="modified residue" description="N6-carboxylysine" evidence="7">
    <location>
        <position position="68"/>
    </location>
</feature>
<dbReference type="InterPro" id="IPR002137">
    <property type="entry name" value="Beta-lactam_class-D_AS"/>
</dbReference>
<evidence type="ECO:0000313" key="11">
    <source>
        <dbReference type="EMBL" id="SEH64359.1"/>
    </source>
</evidence>
<dbReference type="STRING" id="173990.SAMN05660691_00585"/>
<name>A0A1H6JWG3_9GAMM</name>
<dbReference type="NCBIfam" id="NF012161">
    <property type="entry name" value="bla_class_D_main"/>
    <property type="match status" value="1"/>
</dbReference>
<dbReference type="EC" id="3.5.2.6" evidence="3 8"/>
<evidence type="ECO:0000256" key="5">
    <source>
        <dbReference type="ARBA" id="ARBA00022801"/>
    </source>
</evidence>
<proteinExistence type="inferred from homology"/>
<dbReference type="InterPro" id="IPR012338">
    <property type="entry name" value="Beta-lactam/transpept-like"/>
</dbReference>
<accession>A0A1H6JWG3</accession>
<dbReference type="GO" id="GO:0017001">
    <property type="term" value="P:antibiotic catabolic process"/>
    <property type="evidence" value="ECO:0007669"/>
    <property type="project" value="InterPro"/>
</dbReference>
<keyword evidence="6 8" id="KW-0046">Antibiotic resistance</keyword>
<evidence type="ECO:0000313" key="12">
    <source>
        <dbReference type="Proteomes" id="UP000199371"/>
    </source>
</evidence>
<evidence type="ECO:0000256" key="3">
    <source>
        <dbReference type="ARBA" id="ARBA00012865"/>
    </source>
</evidence>
<keyword evidence="5 8" id="KW-0378">Hydrolase</keyword>